<proteinExistence type="predicted"/>
<dbReference type="GO" id="GO:0004674">
    <property type="term" value="F:protein serine/threonine kinase activity"/>
    <property type="evidence" value="ECO:0007669"/>
    <property type="project" value="UniProtKB-KW"/>
</dbReference>
<dbReference type="InterPro" id="IPR011009">
    <property type="entry name" value="Kinase-like_dom_sf"/>
</dbReference>
<feature type="transmembrane region" description="Helical" evidence="14">
    <location>
        <begin position="456"/>
        <end position="481"/>
    </location>
</feature>
<name>A0A1H6CB16_9ACTN</name>
<dbReference type="FunFam" id="1.10.510.10:FF:000021">
    <property type="entry name" value="Serine/threonine protein kinase"/>
    <property type="match status" value="1"/>
</dbReference>
<evidence type="ECO:0000256" key="14">
    <source>
        <dbReference type="SAM" id="Phobius"/>
    </source>
</evidence>
<dbReference type="InterPro" id="IPR025199">
    <property type="entry name" value="FtsK_4TM"/>
</dbReference>
<keyword evidence="3" id="KW-1003">Cell membrane</keyword>
<keyword evidence="4 16" id="KW-0723">Serine/threonine-protein kinase</keyword>
<dbReference type="PANTHER" id="PTHR43289">
    <property type="entry name" value="MITOGEN-ACTIVATED PROTEIN KINASE KINASE KINASE 20-RELATED"/>
    <property type="match status" value="1"/>
</dbReference>
<dbReference type="AlphaFoldDB" id="A0A1H6CB16"/>
<evidence type="ECO:0000313" key="17">
    <source>
        <dbReference type="Proteomes" id="UP000236723"/>
    </source>
</evidence>
<gene>
    <name evidence="16" type="ORF">SAMN04489712_109147</name>
</gene>
<dbReference type="Gene3D" id="1.10.510.10">
    <property type="entry name" value="Transferase(Phosphotransferase) domain 1"/>
    <property type="match status" value="1"/>
</dbReference>
<accession>A0A1H6CB16</accession>
<keyword evidence="6 14" id="KW-0812">Transmembrane</keyword>
<dbReference type="PANTHER" id="PTHR43289:SF6">
    <property type="entry name" value="SERINE_THREONINE-PROTEIN KINASE NEKL-3"/>
    <property type="match status" value="1"/>
</dbReference>
<evidence type="ECO:0000256" key="4">
    <source>
        <dbReference type="ARBA" id="ARBA00022527"/>
    </source>
</evidence>
<dbReference type="GO" id="GO:0005886">
    <property type="term" value="C:plasma membrane"/>
    <property type="evidence" value="ECO:0007669"/>
    <property type="project" value="UniProtKB-SubCell"/>
</dbReference>
<feature type="compositionally biased region" description="Pro residues" evidence="13">
    <location>
        <begin position="295"/>
        <end position="306"/>
    </location>
</feature>
<dbReference type="CDD" id="cd14014">
    <property type="entry name" value="STKc_PknB_like"/>
    <property type="match status" value="1"/>
</dbReference>
<dbReference type="EMBL" id="FNVO01000009">
    <property type="protein sequence ID" value="SEG70170.1"/>
    <property type="molecule type" value="Genomic_DNA"/>
</dbReference>
<dbReference type="GO" id="GO:0005524">
    <property type="term" value="F:ATP binding"/>
    <property type="evidence" value="ECO:0007669"/>
    <property type="project" value="UniProtKB-UniRule"/>
</dbReference>
<evidence type="ECO:0000256" key="2">
    <source>
        <dbReference type="ARBA" id="ARBA00012513"/>
    </source>
</evidence>
<dbReference type="RefSeq" id="WP_146087452.1">
    <property type="nucleotide sequence ID" value="NZ_FNVO01000009.1"/>
</dbReference>
<keyword evidence="7 12" id="KW-0547">Nucleotide-binding</keyword>
<dbReference type="PROSITE" id="PS50011">
    <property type="entry name" value="PROTEIN_KINASE_DOM"/>
    <property type="match status" value="1"/>
</dbReference>
<evidence type="ECO:0000256" key="5">
    <source>
        <dbReference type="ARBA" id="ARBA00022679"/>
    </source>
</evidence>
<feature type="transmembrane region" description="Helical" evidence="14">
    <location>
        <begin position="427"/>
        <end position="444"/>
    </location>
</feature>
<feature type="transmembrane region" description="Helical" evidence="14">
    <location>
        <begin position="493"/>
        <end position="518"/>
    </location>
</feature>
<evidence type="ECO:0000256" key="9">
    <source>
        <dbReference type="ARBA" id="ARBA00022840"/>
    </source>
</evidence>
<feature type="binding site" evidence="12">
    <location>
        <position position="40"/>
    </location>
    <ligand>
        <name>ATP</name>
        <dbReference type="ChEBI" id="CHEBI:30616"/>
    </ligand>
</feature>
<sequence>MEPGEVLDGKYRLVRRLGQGGMGEVWAADDLTLNRRVAVKIVLSNLGTNQELLQRLRREAQAAASLQHPGITVVHAMGEHEGHPFFVMELLEGRDFLALLEANPHGLPVAHAVSLAAQVADALAYAHRKGVVHRDIKPANLMELTEGRAKICDFGVARFADAAPGLTPLGIMIGTPPYTAPEQYRGGTADGRSDLYSFGCTLYALLTGRPPFTGPSMSAFMHQHLHEAPPRPTALRPDIPADLERLVLRLLAKDPAERPAMADVLAKLNELNAAPAAAAPAATQPFAPARTAAQPPLPPVGPPPADPHQAHQAFQPPGPPADPPQAHQAHQAPPAPPQPVQAINGAVARLRGRPARAVSRLWRALASGAGWMFRAPGRIGPDPAHRRDGVGLVLLVAAVVSGTLVWSRTELAVTTAGATALRGTFGLGAFVLPVLVFLLAGRVFRRPERGAQTRRILLGSILLSIGLLGVVHVAAGAPNLFESPEKVSDSGGVIGWLVAVPLEAALTAWGAIPLLLLLSGYGLLVATATPLNRVPERLARLVTFLTSGGGDRTPEERQAPPGP</sequence>
<evidence type="ECO:0000256" key="7">
    <source>
        <dbReference type="ARBA" id="ARBA00022741"/>
    </source>
</evidence>
<evidence type="ECO:0000256" key="6">
    <source>
        <dbReference type="ARBA" id="ARBA00022692"/>
    </source>
</evidence>
<feature type="region of interest" description="Disordered" evidence="13">
    <location>
        <begin position="289"/>
        <end position="340"/>
    </location>
</feature>
<dbReference type="SUPFAM" id="SSF56112">
    <property type="entry name" value="Protein kinase-like (PK-like)"/>
    <property type="match status" value="1"/>
</dbReference>
<dbReference type="SMART" id="SM00220">
    <property type="entry name" value="S_TKc"/>
    <property type="match status" value="1"/>
</dbReference>
<evidence type="ECO:0000256" key="13">
    <source>
        <dbReference type="SAM" id="MobiDB-lite"/>
    </source>
</evidence>
<keyword evidence="5" id="KW-0808">Transferase</keyword>
<organism evidence="16 17">
    <name type="scientific">Thermomonospora echinospora</name>
    <dbReference type="NCBI Taxonomy" id="1992"/>
    <lineage>
        <taxon>Bacteria</taxon>
        <taxon>Bacillati</taxon>
        <taxon>Actinomycetota</taxon>
        <taxon>Actinomycetes</taxon>
        <taxon>Streptosporangiales</taxon>
        <taxon>Thermomonosporaceae</taxon>
        <taxon>Thermomonospora</taxon>
    </lineage>
</organism>
<evidence type="ECO:0000256" key="3">
    <source>
        <dbReference type="ARBA" id="ARBA00022475"/>
    </source>
</evidence>
<dbReference type="InterPro" id="IPR017441">
    <property type="entry name" value="Protein_kinase_ATP_BS"/>
</dbReference>
<evidence type="ECO:0000259" key="15">
    <source>
        <dbReference type="PROSITE" id="PS50011"/>
    </source>
</evidence>
<evidence type="ECO:0000256" key="11">
    <source>
        <dbReference type="ARBA" id="ARBA00023136"/>
    </source>
</evidence>
<dbReference type="Pfam" id="PF00069">
    <property type="entry name" value="Pkinase"/>
    <property type="match status" value="1"/>
</dbReference>
<dbReference type="PROSITE" id="PS00107">
    <property type="entry name" value="PROTEIN_KINASE_ATP"/>
    <property type="match status" value="1"/>
</dbReference>
<dbReference type="Gene3D" id="3.30.200.20">
    <property type="entry name" value="Phosphorylase Kinase, domain 1"/>
    <property type="match status" value="1"/>
</dbReference>
<dbReference type="InterPro" id="IPR000719">
    <property type="entry name" value="Prot_kinase_dom"/>
</dbReference>
<protein>
    <recommendedName>
        <fullName evidence="2">non-specific serine/threonine protein kinase</fullName>
        <ecNumber evidence="2">2.7.11.1</ecNumber>
    </recommendedName>
</protein>
<dbReference type="EC" id="2.7.11.1" evidence="2"/>
<reference evidence="17" key="1">
    <citation type="submission" date="2016-10" db="EMBL/GenBank/DDBJ databases">
        <authorList>
            <person name="Varghese N."/>
            <person name="Submissions S."/>
        </authorList>
    </citation>
    <scope>NUCLEOTIDE SEQUENCE [LARGE SCALE GENOMIC DNA]</scope>
    <source>
        <strain evidence="17">DSM 43163</strain>
    </source>
</reference>
<keyword evidence="9 12" id="KW-0067">ATP-binding</keyword>
<dbReference type="OrthoDB" id="9762169at2"/>
<evidence type="ECO:0000256" key="10">
    <source>
        <dbReference type="ARBA" id="ARBA00022989"/>
    </source>
</evidence>
<evidence type="ECO:0000313" key="16">
    <source>
        <dbReference type="EMBL" id="SEG70170.1"/>
    </source>
</evidence>
<keyword evidence="10 14" id="KW-1133">Transmembrane helix</keyword>
<comment type="subcellular location">
    <subcellularLocation>
        <location evidence="1">Cell membrane</location>
        <topology evidence="1">Multi-pass membrane protein</topology>
    </subcellularLocation>
</comment>
<dbReference type="Pfam" id="PF13491">
    <property type="entry name" value="FtsK_4TM"/>
    <property type="match status" value="1"/>
</dbReference>
<feature type="domain" description="Protein kinase" evidence="15">
    <location>
        <begin position="11"/>
        <end position="287"/>
    </location>
</feature>
<evidence type="ECO:0000256" key="12">
    <source>
        <dbReference type="PROSITE-ProRule" id="PRU10141"/>
    </source>
</evidence>
<dbReference type="Proteomes" id="UP000236723">
    <property type="component" value="Unassembled WGS sequence"/>
</dbReference>
<keyword evidence="8 16" id="KW-0418">Kinase</keyword>
<keyword evidence="17" id="KW-1185">Reference proteome</keyword>
<feature type="transmembrane region" description="Helical" evidence="14">
    <location>
        <begin position="389"/>
        <end position="407"/>
    </location>
</feature>
<keyword evidence="11 14" id="KW-0472">Membrane</keyword>
<evidence type="ECO:0000256" key="1">
    <source>
        <dbReference type="ARBA" id="ARBA00004651"/>
    </source>
</evidence>
<evidence type="ECO:0000256" key="8">
    <source>
        <dbReference type="ARBA" id="ARBA00022777"/>
    </source>
</evidence>